<evidence type="ECO:0000313" key="2">
    <source>
        <dbReference type="Proteomes" id="UP000260943"/>
    </source>
</evidence>
<dbReference type="Proteomes" id="UP000260943">
    <property type="component" value="Unassembled WGS sequence"/>
</dbReference>
<organism evidence="1 2">
    <name type="scientific">Collinsella tanakaei</name>
    <dbReference type="NCBI Taxonomy" id="626935"/>
    <lineage>
        <taxon>Bacteria</taxon>
        <taxon>Bacillati</taxon>
        <taxon>Actinomycetota</taxon>
        <taxon>Coriobacteriia</taxon>
        <taxon>Coriobacteriales</taxon>
        <taxon>Coriobacteriaceae</taxon>
        <taxon>Collinsella</taxon>
    </lineage>
</organism>
<proteinExistence type="predicted"/>
<dbReference type="EMBL" id="QSRJ01000001">
    <property type="protein sequence ID" value="RGL12186.1"/>
    <property type="molecule type" value="Genomic_DNA"/>
</dbReference>
<reference evidence="1 2" key="1">
    <citation type="submission" date="2018-08" db="EMBL/GenBank/DDBJ databases">
        <title>A genome reference for cultivated species of the human gut microbiota.</title>
        <authorList>
            <person name="Zou Y."/>
            <person name="Xue W."/>
            <person name="Luo G."/>
        </authorList>
    </citation>
    <scope>NUCLEOTIDE SEQUENCE [LARGE SCALE GENOMIC DNA]</scope>
    <source>
        <strain evidence="1 2">TF08-14</strain>
    </source>
</reference>
<sequence>MEGYVQEPLGAKGALLSENSRELEAFQDVSGISKPVRQLIGKPPEIAHFAYRWRRHATCGFANGAKAARANSLAIAVGGLQATERLGFKTGVFGAIEPPKAVQRALWDINKNSTPLSLK</sequence>
<accession>A0A3E4QYA3</accession>
<protein>
    <submittedName>
        <fullName evidence="1">Uncharacterized protein</fullName>
    </submittedName>
</protein>
<evidence type="ECO:0000313" key="1">
    <source>
        <dbReference type="EMBL" id="RGL12186.1"/>
    </source>
</evidence>
<dbReference type="AlphaFoldDB" id="A0A3E4QYA3"/>
<gene>
    <name evidence="1" type="ORF">DXC81_00525</name>
</gene>
<name>A0A3E4QYA3_9ACTN</name>
<comment type="caution">
    <text evidence="1">The sequence shown here is derived from an EMBL/GenBank/DDBJ whole genome shotgun (WGS) entry which is preliminary data.</text>
</comment>